<dbReference type="OrthoDB" id="9808367at2"/>
<reference evidence="3" key="1">
    <citation type="submission" date="2016-10" db="EMBL/GenBank/DDBJ databases">
        <authorList>
            <person name="Varghese N."/>
            <person name="Submissions S."/>
        </authorList>
    </citation>
    <scope>NUCLEOTIDE SEQUENCE [LARGE SCALE GENOMIC DNA]</scope>
    <source>
        <strain evidence="3">KHC7</strain>
    </source>
</reference>
<dbReference type="GO" id="GO:0040029">
    <property type="term" value="P:epigenetic regulation of gene expression"/>
    <property type="evidence" value="ECO:0007669"/>
    <property type="project" value="TreeGrafter"/>
</dbReference>
<dbReference type="Gene3D" id="3.40.800.20">
    <property type="entry name" value="Histone deacetylase domain"/>
    <property type="match status" value="1"/>
</dbReference>
<sequence>MTESALQTFAPLKAAQRLGVVFFPAFDWAIAPTHPEREERLLYTRDQLLEEGLFDIPGITEYRPDFATWEQLARVHFCLPTVGAVSTDSHLASAGGAIRAARLVLEGRENRAFALVRPPGHHAMRVVHGNRGFCNINNEAVMVAYIRDHYPRPDGRPLRIAIVDTDVHHGDGSQDIFWNDPHTLFISLHQDGRTLYPGTGFPRECGGPGALGRTINIPLPPETSDEGYLYAITHAVLPMLEDFRPDLIINSAGQDNHFTDPLANMKLSAQGYAALNAALKPHIAVLEGGYAIRGALPYVNLGICLALAGLPATDIREPGWTPQATRQRPEVGEYIARLCEQVRQVYFRPPAEPTEGRAEDGWWVRAKHIFYDTDMLREQQQEGWRLCPDCSGLGRWETSSERVPRSFCLLAPRHACPRCRALGRELAAKARKSGRYAHVLLLEGDSAAGATEYAG</sequence>
<evidence type="ECO:0000313" key="3">
    <source>
        <dbReference type="Proteomes" id="UP000199355"/>
    </source>
</evidence>
<organism evidence="2 3">
    <name type="scientific">Desulfovibrio legallii</name>
    <dbReference type="NCBI Taxonomy" id="571438"/>
    <lineage>
        <taxon>Bacteria</taxon>
        <taxon>Pseudomonadati</taxon>
        <taxon>Thermodesulfobacteriota</taxon>
        <taxon>Desulfovibrionia</taxon>
        <taxon>Desulfovibrionales</taxon>
        <taxon>Desulfovibrionaceae</taxon>
        <taxon>Desulfovibrio</taxon>
    </lineage>
</organism>
<name>A0A1G7Q878_9BACT</name>
<dbReference type="InterPro" id="IPR023801">
    <property type="entry name" value="His_deacetylse_dom"/>
</dbReference>
<dbReference type="SUPFAM" id="SSF52768">
    <property type="entry name" value="Arginase/deacetylase"/>
    <property type="match status" value="1"/>
</dbReference>
<gene>
    <name evidence="2" type="ORF">SAMN05192586_1202</name>
</gene>
<evidence type="ECO:0000313" key="2">
    <source>
        <dbReference type="EMBL" id="SDF94731.1"/>
    </source>
</evidence>
<dbReference type="PANTHER" id="PTHR10625:SF10">
    <property type="entry name" value="HISTONE DEACETYLASE HDAC1"/>
    <property type="match status" value="1"/>
</dbReference>
<protein>
    <submittedName>
        <fullName evidence="2">Acetoin utilization deacetylase AcuC</fullName>
    </submittedName>
</protein>
<dbReference type="Pfam" id="PF00850">
    <property type="entry name" value="Hist_deacetyl"/>
    <property type="match status" value="1"/>
</dbReference>
<accession>A0A1G7Q878</accession>
<dbReference type="InterPro" id="IPR037138">
    <property type="entry name" value="His_deacetylse_dom_sf"/>
</dbReference>
<dbReference type="PANTHER" id="PTHR10625">
    <property type="entry name" value="HISTONE DEACETYLASE HDAC1-RELATED"/>
    <property type="match status" value="1"/>
</dbReference>
<dbReference type="GO" id="GO:0004407">
    <property type="term" value="F:histone deacetylase activity"/>
    <property type="evidence" value="ECO:0007669"/>
    <property type="project" value="TreeGrafter"/>
</dbReference>
<proteinExistence type="predicted"/>
<dbReference type="InterPro" id="IPR023696">
    <property type="entry name" value="Ureohydrolase_dom_sf"/>
</dbReference>
<evidence type="ECO:0000259" key="1">
    <source>
        <dbReference type="Pfam" id="PF00850"/>
    </source>
</evidence>
<keyword evidence="3" id="KW-1185">Reference proteome</keyword>
<dbReference type="AlphaFoldDB" id="A0A1G7Q878"/>
<dbReference type="Proteomes" id="UP000199355">
    <property type="component" value="Unassembled WGS sequence"/>
</dbReference>
<feature type="domain" description="Histone deacetylase" evidence="1">
    <location>
        <begin position="88"/>
        <end position="293"/>
    </location>
</feature>
<dbReference type="STRING" id="571438.SAMN05192586_1202"/>
<dbReference type="RefSeq" id="WP_092154953.1">
    <property type="nucleotide sequence ID" value="NZ_FNBX01000020.1"/>
</dbReference>
<dbReference type="EMBL" id="FNBX01000020">
    <property type="protein sequence ID" value="SDF94731.1"/>
    <property type="molecule type" value="Genomic_DNA"/>
</dbReference>
<dbReference type="CDD" id="cd09992">
    <property type="entry name" value="HDAC_classII"/>
    <property type="match status" value="1"/>
</dbReference>